<gene>
    <name evidence="1" type="ORF">HMPREF1048_0279</name>
</gene>
<dbReference type="EMBL" id="AICU01000079">
    <property type="protein sequence ID" value="EID27496.1"/>
    <property type="molecule type" value="Genomic_DNA"/>
</dbReference>
<reference evidence="1 2" key="1">
    <citation type="submission" date="2012-02" db="EMBL/GenBank/DDBJ databases">
        <authorList>
            <person name="Harkins D.M."/>
            <person name="Madupu R."/>
            <person name="Durkin A.S."/>
            <person name="Torralba M."/>
            <person name="Methe B."/>
            <person name="Sutton G.G."/>
            <person name="Nelson K.E."/>
        </authorList>
    </citation>
    <scope>NUCLEOTIDE SEQUENCE [LARGE SCALE GENOMIC DNA]</scope>
    <source>
        <strain evidence="1 2">SK575</strain>
    </source>
</reference>
<evidence type="ECO:0000313" key="1">
    <source>
        <dbReference type="EMBL" id="EID27496.1"/>
    </source>
</evidence>
<dbReference type="Proteomes" id="UP000005505">
    <property type="component" value="Unassembled WGS sequence"/>
</dbReference>
<comment type="caution">
    <text evidence="1">The sequence shown here is derived from an EMBL/GenBank/DDBJ whole genome shotgun (WGS) entry which is preliminary data.</text>
</comment>
<dbReference type="AlphaFoldDB" id="I0SVU3"/>
<accession>I0SVU3</accession>
<organism evidence="1 2">
    <name type="scientific">Streptococcus mitis SK575</name>
    <dbReference type="NCBI Taxonomy" id="1095736"/>
    <lineage>
        <taxon>Bacteria</taxon>
        <taxon>Bacillati</taxon>
        <taxon>Bacillota</taxon>
        <taxon>Bacilli</taxon>
        <taxon>Lactobacillales</taxon>
        <taxon>Streptococcaceae</taxon>
        <taxon>Streptococcus</taxon>
        <taxon>Streptococcus mitis group</taxon>
    </lineage>
</organism>
<evidence type="ECO:0000313" key="2">
    <source>
        <dbReference type="Proteomes" id="UP000005505"/>
    </source>
</evidence>
<sequence length="44" mass="5578">MFIFYPQLLYLFIIPYFRSFPKRKKVWKFSSLNKYSNIPRQELE</sequence>
<name>I0SVU3_STRMT</name>
<protein>
    <submittedName>
        <fullName evidence="1">Uncharacterized protein</fullName>
    </submittedName>
</protein>
<proteinExistence type="predicted"/>